<dbReference type="EMBL" id="JABBVZ010000012">
    <property type="protein sequence ID" value="NMP21789.1"/>
    <property type="molecule type" value="Genomic_DNA"/>
</dbReference>
<gene>
    <name evidence="1" type="ORF">HIJ39_05410</name>
</gene>
<dbReference type="AlphaFoldDB" id="A0A7Y0L4M8"/>
<keyword evidence="2" id="KW-1185">Reference proteome</keyword>
<reference evidence="1 2" key="1">
    <citation type="submission" date="2020-04" db="EMBL/GenBank/DDBJ databases">
        <authorList>
            <person name="Zhang R."/>
            <person name="Schippers A."/>
        </authorList>
    </citation>
    <scope>NUCLEOTIDE SEQUENCE [LARGE SCALE GENOMIC DNA]</scope>
    <source>
        <strain evidence="1 2">DSM 109850</strain>
    </source>
</reference>
<sequence>MDHGQNLELGLDQDLKERIANIAIKKGPLFGAVPQSSLTTDEMMQLARVGWVRRDYHDAPVMVAPQSTIDWETLRTRHRDRTLHVVSHKLPEGAPWVGTRQAILEELVASTWEQQEDELRTLLHAFCYASMWNQEGTEGQAIESQETFFFYTERMRNTALKATGYAVEAPEANDQFWEMVNSLSDVPD</sequence>
<dbReference type="RefSeq" id="WP_169097502.1">
    <property type="nucleotide sequence ID" value="NZ_JABBVZ010000012.1"/>
</dbReference>
<evidence type="ECO:0000313" key="2">
    <source>
        <dbReference type="Proteomes" id="UP000533476"/>
    </source>
</evidence>
<name>A0A7Y0L4M8_9FIRM</name>
<accession>A0A7Y0L4M8</accession>
<protein>
    <submittedName>
        <fullName evidence="1">Uncharacterized protein</fullName>
    </submittedName>
</protein>
<organism evidence="1 2">
    <name type="scientific">Sulfobacillus harzensis</name>
    <dbReference type="NCBI Taxonomy" id="2729629"/>
    <lineage>
        <taxon>Bacteria</taxon>
        <taxon>Bacillati</taxon>
        <taxon>Bacillota</taxon>
        <taxon>Clostridia</taxon>
        <taxon>Eubacteriales</taxon>
        <taxon>Clostridiales Family XVII. Incertae Sedis</taxon>
        <taxon>Sulfobacillus</taxon>
    </lineage>
</organism>
<proteinExistence type="predicted"/>
<dbReference type="Proteomes" id="UP000533476">
    <property type="component" value="Unassembled WGS sequence"/>
</dbReference>
<comment type="caution">
    <text evidence="1">The sequence shown here is derived from an EMBL/GenBank/DDBJ whole genome shotgun (WGS) entry which is preliminary data.</text>
</comment>
<evidence type="ECO:0000313" key="1">
    <source>
        <dbReference type="EMBL" id="NMP21789.1"/>
    </source>
</evidence>